<evidence type="ECO:0000259" key="11">
    <source>
        <dbReference type="Pfam" id="PF00593"/>
    </source>
</evidence>
<dbReference type="Pfam" id="PF13715">
    <property type="entry name" value="CarbopepD_reg_2"/>
    <property type="match status" value="1"/>
</dbReference>
<dbReference type="RefSeq" id="WP_200066253.1">
    <property type="nucleotide sequence ID" value="NZ_JAEHFW010000002.1"/>
</dbReference>
<evidence type="ECO:0000256" key="7">
    <source>
        <dbReference type="ARBA" id="ARBA00023237"/>
    </source>
</evidence>
<dbReference type="EMBL" id="JAEHFW010000002">
    <property type="protein sequence ID" value="MBK0379705.1"/>
    <property type="molecule type" value="Genomic_DNA"/>
</dbReference>
<evidence type="ECO:0000313" key="14">
    <source>
        <dbReference type="Proteomes" id="UP000613193"/>
    </source>
</evidence>
<dbReference type="NCBIfam" id="TIGR04056">
    <property type="entry name" value="OMP_RagA_SusC"/>
    <property type="match status" value="1"/>
</dbReference>
<feature type="signal peptide" evidence="10">
    <location>
        <begin position="1"/>
        <end position="18"/>
    </location>
</feature>
<keyword evidence="3 8" id="KW-1134">Transmembrane beta strand</keyword>
<dbReference type="PROSITE" id="PS52016">
    <property type="entry name" value="TONB_DEPENDENT_REC_3"/>
    <property type="match status" value="1"/>
</dbReference>
<dbReference type="AlphaFoldDB" id="A0A934UN56"/>
<dbReference type="InterPro" id="IPR023996">
    <property type="entry name" value="TonB-dep_OMP_SusC/RagA"/>
</dbReference>
<sequence>MRKLLLFFLLLMSQIWVNPDSLLANTPLANHIVADTVVSGTVYDTDGKTILPGVNVRVKGTTNGTATDANGKYQIAVPNVNSVLVFSFVGYVAREITVEDRTQINVTLAANSSALDEVVVVGYGTRKKVNLTGSVSSVTIDEKVSDRSVTNLSTALSGMVPGLSVQQSTSLAGSSQAKLLVRGLSSPTSNTDPLIVVDGIPDVDINRININDVENISVLKDAAAAAVYGSRAATGVILITTKSGKGLKKPKISYTATFATDKPTNFYNFLTDYPMALTLEQRASRNGRTQPNFYDGTIDEWLAQGMVDPIRFPEVNQLDYVTHNGKLAQHNISAAGANDNGNYFVSVGIYDENGYLINNDAKRYNFRTNFDYNINKSITVGARLDGQWTNQKFGLPDGFLDYSNGNAPLTVAISGLLPYNYETNQYGGAMAYGEASNADNLYGEINARHNLVQRQEFNGDIYGAWSPIKGLTARVDYSLRYYNQFQKSYTDLGVDLYNFQTGGTVFNLFPSTTNLSNASGQGYKTLAQARIDYTKEIFKGHQLSLLAVATEEYWLDRGFSVGAGGRLDQSITELGNQALAPLNVGFSGNSTDEGLRSYVGRLNYTINDKYLFEASIRADGSSKFSPGHQWGYFPSVSAGWRFSEEKFFEPLKNVVSSGKLRVSYGSLGNNRGVNRYDQLQTLVSTPYVLNGNTLVSGVSANKQLNEDFTWESTRVANVGLDLGFFNNKLTAEIDVYDRLTTNLIRPSVLSTLLTGYVPPNVNIGTFRNDGLELNLTWRSNINKFNYGATFNFSYNIDRLEKWSQHLNPSKNFLEMPWFFAYYLTSSGIAQTWQDIYDAPYQGNANIAPGDLLYKDLNGDGQIGSFDKKAVPTTNEQRPTCNYGANLFASWNNFDMSVLLQATTGRKDYFLENQTSTNIAPQRYNFQTLYLDQTWSLEHRNALYPRLEAANAANNRPESDFWLESMDYLRFKNIQLGYTVPTKLLKKLGVDRIRIYATAENLFTITSWRGIDPEKSTLGNGFSNYADDPIPIMKSYSFGVNVGF</sequence>
<dbReference type="InterPro" id="IPR036942">
    <property type="entry name" value="Beta-barrel_TonB_sf"/>
</dbReference>
<accession>A0A934UN56</accession>
<proteinExistence type="inferred from homology"/>
<reference evidence="13" key="1">
    <citation type="submission" date="2020-12" db="EMBL/GenBank/DDBJ databases">
        <title>Bacterial novel species Mucilaginibacter sp. SD-g isolated from soil.</title>
        <authorList>
            <person name="Jung H.-Y."/>
        </authorList>
    </citation>
    <scope>NUCLEOTIDE SEQUENCE</scope>
    <source>
        <strain evidence="13">SD-g</strain>
    </source>
</reference>
<dbReference type="Pfam" id="PF00593">
    <property type="entry name" value="TonB_dep_Rec_b-barrel"/>
    <property type="match status" value="1"/>
</dbReference>
<evidence type="ECO:0000256" key="8">
    <source>
        <dbReference type="PROSITE-ProRule" id="PRU01360"/>
    </source>
</evidence>
<evidence type="ECO:0000256" key="4">
    <source>
        <dbReference type="ARBA" id="ARBA00022692"/>
    </source>
</evidence>
<keyword evidence="14" id="KW-1185">Reference proteome</keyword>
<dbReference type="InterPro" id="IPR012910">
    <property type="entry name" value="Plug_dom"/>
</dbReference>
<dbReference type="InterPro" id="IPR039426">
    <property type="entry name" value="TonB-dep_rcpt-like"/>
</dbReference>
<dbReference type="Gene3D" id="2.170.130.10">
    <property type="entry name" value="TonB-dependent receptor, plug domain"/>
    <property type="match status" value="1"/>
</dbReference>
<dbReference type="InterPro" id="IPR023997">
    <property type="entry name" value="TonB-dep_OMP_SusC/RagA_CS"/>
</dbReference>
<dbReference type="InterPro" id="IPR008969">
    <property type="entry name" value="CarboxyPept-like_regulatory"/>
</dbReference>
<keyword evidence="5 9" id="KW-0798">TonB box</keyword>
<feature type="domain" description="TonB-dependent receptor plug" evidence="12">
    <location>
        <begin position="128"/>
        <end position="236"/>
    </location>
</feature>
<comment type="similarity">
    <text evidence="8 9">Belongs to the TonB-dependent receptor family.</text>
</comment>
<protein>
    <submittedName>
        <fullName evidence="13">TonB-dependent receptor</fullName>
    </submittedName>
</protein>
<evidence type="ECO:0000313" key="13">
    <source>
        <dbReference type="EMBL" id="MBK0379705.1"/>
    </source>
</evidence>
<comment type="subcellular location">
    <subcellularLocation>
        <location evidence="1 8">Cell outer membrane</location>
        <topology evidence="1 8">Multi-pass membrane protein</topology>
    </subcellularLocation>
</comment>
<evidence type="ECO:0000256" key="5">
    <source>
        <dbReference type="ARBA" id="ARBA00023077"/>
    </source>
</evidence>
<evidence type="ECO:0000256" key="3">
    <source>
        <dbReference type="ARBA" id="ARBA00022452"/>
    </source>
</evidence>
<evidence type="ECO:0000256" key="10">
    <source>
        <dbReference type="SAM" id="SignalP"/>
    </source>
</evidence>
<evidence type="ECO:0000256" key="1">
    <source>
        <dbReference type="ARBA" id="ARBA00004571"/>
    </source>
</evidence>
<dbReference type="Gene3D" id="2.60.40.1120">
    <property type="entry name" value="Carboxypeptidase-like, regulatory domain"/>
    <property type="match status" value="1"/>
</dbReference>
<evidence type="ECO:0000256" key="2">
    <source>
        <dbReference type="ARBA" id="ARBA00022448"/>
    </source>
</evidence>
<keyword evidence="6 8" id="KW-0472">Membrane</keyword>
<evidence type="ECO:0000256" key="6">
    <source>
        <dbReference type="ARBA" id="ARBA00023136"/>
    </source>
</evidence>
<keyword evidence="10" id="KW-0732">Signal</keyword>
<keyword evidence="7 8" id="KW-0998">Cell outer membrane</keyword>
<comment type="caution">
    <text evidence="13">The sequence shown here is derived from an EMBL/GenBank/DDBJ whole genome shotgun (WGS) entry which is preliminary data.</text>
</comment>
<dbReference type="Proteomes" id="UP000613193">
    <property type="component" value="Unassembled WGS sequence"/>
</dbReference>
<keyword evidence="2 8" id="KW-0813">Transport</keyword>
<dbReference type="SUPFAM" id="SSF56935">
    <property type="entry name" value="Porins"/>
    <property type="match status" value="1"/>
</dbReference>
<feature type="chain" id="PRO_5036997988" evidence="10">
    <location>
        <begin position="19"/>
        <end position="1043"/>
    </location>
</feature>
<dbReference type="InterPro" id="IPR000531">
    <property type="entry name" value="Beta-barrel_TonB"/>
</dbReference>
<organism evidence="13 14">
    <name type="scientific">Mucilaginibacter segetis</name>
    <dbReference type="NCBI Taxonomy" id="2793071"/>
    <lineage>
        <taxon>Bacteria</taxon>
        <taxon>Pseudomonadati</taxon>
        <taxon>Bacteroidota</taxon>
        <taxon>Sphingobacteriia</taxon>
        <taxon>Sphingobacteriales</taxon>
        <taxon>Sphingobacteriaceae</taxon>
        <taxon>Mucilaginibacter</taxon>
    </lineage>
</organism>
<dbReference type="Pfam" id="PF07715">
    <property type="entry name" value="Plug"/>
    <property type="match status" value="1"/>
</dbReference>
<dbReference type="SUPFAM" id="SSF49464">
    <property type="entry name" value="Carboxypeptidase regulatory domain-like"/>
    <property type="match status" value="1"/>
</dbReference>
<evidence type="ECO:0000259" key="12">
    <source>
        <dbReference type="Pfam" id="PF07715"/>
    </source>
</evidence>
<dbReference type="InterPro" id="IPR037066">
    <property type="entry name" value="Plug_dom_sf"/>
</dbReference>
<gene>
    <name evidence="13" type="ORF">I5M19_10320</name>
</gene>
<keyword evidence="13" id="KW-0675">Receptor</keyword>
<name>A0A934UN56_9SPHI</name>
<dbReference type="Gene3D" id="2.40.170.20">
    <property type="entry name" value="TonB-dependent receptor, beta-barrel domain"/>
    <property type="match status" value="1"/>
</dbReference>
<evidence type="ECO:0000256" key="9">
    <source>
        <dbReference type="RuleBase" id="RU003357"/>
    </source>
</evidence>
<feature type="domain" description="TonB-dependent receptor-like beta-barrel" evidence="11">
    <location>
        <begin position="456"/>
        <end position="1001"/>
    </location>
</feature>
<keyword evidence="4 8" id="KW-0812">Transmembrane</keyword>
<dbReference type="NCBIfam" id="TIGR04057">
    <property type="entry name" value="SusC_RagA_signa"/>
    <property type="match status" value="1"/>
</dbReference>
<dbReference type="GO" id="GO:0009279">
    <property type="term" value="C:cell outer membrane"/>
    <property type="evidence" value="ECO:0007669"/>
    <property type="project" value="UniProtKB-SubCell"/>
</dbReference>